<accession>A0A5B8XW66</accession>
<dbReference type="OrthoDB" id="5495168at2"/>
<dbReference type="RefSeq" id="WP_146963588.1">
    <property type="nucleotide sequence ID" value="NZ_CP042467.1"/>
</dbReference>
<dbReference type="AlphaFoldDB" id="A0A5B8XW66"/>
<evidence type="ECO:0000313" key="4">
    <source>
        <dbReference type="Proteomes" id="UP000321595"/>
    </source>
</evidence>
<dbReference type="KEGG" id="bbae:FRD01_23540"/>
<proteinExistence type="predicted"/>
<feature type="signal peptide" evidence="2">
    <location>
        <begin position="1"/>
        <end position="21"/>
    </location>
</feature>
<evidence type="ECO:0000313" key="3">
    <source>
        <dbReference type="EMBL" id="QED30152.1"/>
    </source>
</evidence>
<organism evidence="3 4">
    <name type="scientific">Microvenator marinus</name>
    <dbReference type="NCBI Taxonomy" id="2600177"/>
    <lineage>
        <taxon>Bacteria</taxon>
        <taxon>Deltaproteobacteria</taxon>
        <taxon>Bradymonadales</taxon>
        <taxon>Microvenatoraceae</taxon>
        <taxon>Microvenator</taxon>
    </lineage>
</organism>
<sequence length="646" mass="70802">MNKSVYLGLLVAGLSSSIAFAQDASQAPPEEVPAEEVPAEEVPAEEVPAEEVPAEEVPAEEVPVEEEPVEEPAEESFESAFGDSPIADLATEEFEPLEDIEEGVLATIIPAKVYPRIEWNGAFRFRSLIGVNWDLDTEGTSASAPALESYVPAASPDSDRRTIARSDKQALWSSNMRLRLEPTIHITDELGVHLEVDMLRNVQFGSMPMAHPYAVLTSGDQLSPRETEWFQNAIQVYEAYGYADTLLGNLRVGRMDDHWGLGMWVNDGDCADCDFGNTVDRFEYSGSMFGLHATLSVDFPNEGVSTRSNQDLLNQAFDAAQIDDADQYTISIFKGAKTREERELEQRRLLEEGAVVLGGGLLYRYRTQEGQFDSTPAGLNPEAPPGLIYLGSSQHIFDLVGELKWQPTYDKSAHVKIEALIGFGQVDNTSGLSVGGDTEPSAGDAINCFDESTRLANPDRCLSGQTDILQFGAAMESEFHFGGPVRFGVDAGFASGGDTENWGYAGDDSKFFRFNPDYNVDLILFERVIGTVTNAAYYRPHISARFLESGGRYLELDFAGVFSHALEVDATPGQDRFLGLEFDAGLSYNLVETFSAGLEGGILFPFQGLAAREDARRLLPIGGTFFDQSVDPGIAWTVQSKFFWSF</sequence>
<evidence type="ECO:0000256" key="1">
    <source>
        <dbReference type="SAM" id="MobiDB-lite"/>
    </source>
</evidence>
<name>A0A5B8XW66_9DELT</name>
<keyword evidence="2" id="KW-0732">Signal</keyword>
<reference evidence="3 4" key="1">
    <citation type="submission" date="2019-08" db="EMBL/GenBank/DDBJ databases">
        <authorList>
            <person name="Liang Q."/>
        </authorList>
    </citation>
    <scope>NUCLEOTIDE SEQUENCE [LARGE SCALE GENOMIC DNA]</scope>
    <source>
        <strain evidence="3 4">V1718</strain>
    </source>
</reference>
<protein>
    <submittedName>
        <fullName evidence="3">TIGR04551 family protein</fullName>
    </submittedName>
</protein>
<dbReference type="Proteomes" id="UP000321595">
    <property type="component" value="Chromosome"/>
</dbReference>
<dbReference type="EMBL" id="CP042467">
    <property type="protein sequence ID" value="QED30152.1"/>
    <property type="molecule type" value="Genomic_DNA"/>
</dbReference>
<gene>
    <name evidence="3" type="ORF">FRD01_23540</name>
</gene>
<dbReference type="InterPro" id="IPR030884">
    <property type="entry name" value="CHP04551"/>
</dbReference>
<dbReference type="NCBIfam" id="TIGR04551">
    <property type="entry name" value="TIGR04551 family protein"/>
    <property type="match status" value="1"/>
</dbReference>
<keyword evidence="4" id="KW-1185">Reference proteome</keyword>
<feature type="region of interest" description="Disordered" evidence="1">
    <location>
        <begin position="22"/>
        <end position="80"/>
    </location>
</feature>
<feature type="compositionally biased region" description="Acidic residues" evidence="1">
    <location>
        <begin position="32"/>
        <end position="77"/>
    </location>
</feature>
<feature type="chain" id="PRO_5022682356" evidence="2">
    <location>
        <begin position="22"/>
        <end position="646"/>
    </location>
</feature>
<evidence type="ECO:0000256" key="2">
    <source>
        <dbReference type="SAM" id="SignalP"/>
    </source>
</evidence>